<organism evidence="7 8">
    <name type="scientific">Methanobacterium alkalithermotolerans</name>
    <dbReference type="NCBI Taxonomy" id="2731220"/>
    <lineage>
        <taxon>Archaea</taxon>
        <taxon>Methanobacteriati</taxon>
        <taxon>Methanobacteriota</taxon>
        <taxon>Methanomada group</taxon>
        <taxon>Methanobacteria</taxon>
        <taxon>Methanobacteriales</taxon>
        <taxon>Methanobacteriaceae</taxon>
        <taxon>Methanobacterium</taxon>
    </lineage>
</organism>
<dbReference type="GeneID" id="64820311"/>
<dbReference type="RefSeq" id="WP_211532311.1">
    <property type="nucleotide sequence ID" value="NZ_CP058560.1"/>
</dbReference>
<dbReference type="GO" id="GO:0012505">
    <property type="term" value="C:endomembrane system"/>
    <property type="evidence" value="ECO:0007669"/>
    <property type="project" value="UniProtKB-SubCell"/>
</dbReference>
<keyword evidence="4 5" id="KW-0472">Membrane</keyword>
<dbReference type="Gene3D" id="2.30.42.10">
    <property type="match status" value="1"/>
</dbReference>
<dbReference type="PANTHER" id="PTHR13325">
    <property type="entry name" value="PROTEASE M50 MEMBRANE-BOUND TRANSCRIPTION FACTOR SITE 2 PROTEASE"/>
    <property type="match status" value="1"/>
</dbReference>
<dbReference type="CDD" id="cd06159">
    <property type="entry name" value="S2P-M50_PDZ_Arch"/>
    <property type="match status" value="1"/>
</dbReference>
<feature type="transmembrane region" description="Helical" evidence="5">
    <location>
        <begin position="58"/>
        <end position="82"/>
    </location>
</feature>
<feature type="transmembrane region" description="Helical" evidence="5">
    <location>
        <begin position="357"/>
        <end position="378"/>
    </location>
</feature>
<comment type="subcellular location">
    <subcellularLocation>
        <location evidence="1">Endomembrane system</location>
        <topology evidence="1">Multi-pass membrane protein</topology>
    </subcellularLocation>
</comment>
<dbReference type="PANTHER" id="PTHR13325:SF3">
    <property type="entry name" value="MEMBRANE-BOUND TRANSCRIPTION FACTOR SITE-2 PROTEASE"/>
    <property type="match status" value="1"/>
</dbReference>
<evidence type="ECO:0000256" key="3">
    <source>
        <dbReference type="ARBA" id="ARBA00022989"/>
    </source>
</evidence>
<feature type="transmembrane region" description="Helical" evidence="5">
    <location>
        <begin position="172"/>
        <end position="199"/>
    </location>
</feature>
<dbReference type="PROSITE" id="PS50106">
    <property type="entry name" value="PDZ"/>
    <property type="match status" value="1"/>
</dbReference>
<keyword evidence="7" id="KW-0378">Hydrolase</keyword>
<evidence type="ECO:0000256" key="5">
    <source>
        <dbReference type="SAM" id="Phobius"/>
    </source>
</evidence>
<feature type="transmembrane region" description="Helical" evidence="5">
    <location>
        <begin position="102"/>
        <end position="122"/>
    </location>
</feature>
<dbReference type="InterPro" id="IPR008915">
    <property type="entry name" value="Peptidase_M50"/>
</dbReference>
<evidence type="ECO:0000256" key="1">
    <source>
        <dbReference type="ARBA" id="ARBA00004127"/>
    </source>
</evidence>
<feature type="domain" description="PDZ" evidence="6">
    <location>
        <begin position="193"/>
        <end position="251"/>
    </location>
</feature>
<evidence type="ECO:0000259" key="6">
    <source>
        <dbReference type="PROSITE" id="PS50106"/>
    </source>
</evidence>
<dbReference type="PRINTS" id="PR01000">
    <property type="entry name" value="SREBPS2PTASE"/>
</dbReference>
<dbReference type="GO" id="GO:0031293">
    <property type="term" value="P:membrane protein intracellular domain proteolysis"/>
    <property type="evidence" value="ECO:0007669"/>
    <property type="project" value="TreeGrafter"/>
</dbReference>
<reference evidence="7" key="1">
    <citation type="submission" date="2020-07" db="EMBL/GenBank/DDBJ databases">
        <title>Methanobacterium. sp. MethCan genome.</title>
        <authorList>
            <person name="Postec A."/>
            <person name="Quemeneur M."/>
        </authorList>
    </citation>
    <scope>NUCLEOTIDE SEQUENCE</scope>
    <source>
        <strain evidence="7">MethCAN</strain>
    </source>
</reference>
<evidence type="ECO:0000256" key="4">
    <source>
        <dbReference type="ARBA" id="ARBA00023136"/>
    </source>
</evidence>
<dbReference type="InterPro" id="IPR036034">
    <property type="entry name" value="PDZ_sf"/>
</dbReference>
<dbReference type="GO" id="GO:0004222">
    <property type="term" value="F:metalloendopeptidase activity"/>
    <property type="evidence" value="ECO:0007669"/>
    <property type="project" value="InterPro"/>
</dbReference>
<dbReference type="GO" id="GO:0005737">
    <property type="term" value="C:cytoplasm"/>
    <property type="evidence" value="ECO:0007669"/>
    <property type="project" value="TreeGrafter"/>
</dbReference>
<name>A0A8T8K4E7_9EURY</name>
<dbReference type="InterPro" id="IPR001193">
    <property type="entry name" value="MBTPS2"/>
</dbReference>
<keyword evidence="3 5" id="KW-1133">Transmembrane helix</keyword>
<dbReference type="AlphaFoldDB" id="A0A8T8K4E7"/>
<dbReference type="Proteomes" id="UP000681041">
    <property type="component" value="Chromosome"/>
</dbReference>
<dbReference type="Pfam" id="PF02163">
    <property type="entry name" value="Peptidase_M50"/>
    <property type="match status" value="1"/>
</dbReference>
<dbReference type="SUPFAM" id="SSF50156">
    <property type="entry name" value="PDZ domain-like"/>
    <property type="match status" value="1"/>
</dbReference>
<protein>
    <submittedName>
        <fullName evidence="7">Site-2 protease family protein</fullName>
    </submittedName>
</protein>
<accession>A0A8T8K4E7</accession>
<dbReference type="EMBL" id="CP058560">
    <property type="protein sequence ID" value="QUH23354.1"/>
    <property type="molecule type" value="Genomic_DNA"/>
</dbReference>
<dbReference type="InterPro" id="IPR001478">
    <property type="entry name" value="PDZ"/>
</dbReference>
<sequence>MNALWFYAIAFAVIWIMAFFFRDKLKIDIQGPIIMRKTQKMKGFIDRTAQRHTRLWRWMLNLGIPITFLAMFAIVFILIQSLETLFVAPQVTLIIPGVDLPGSPFTVPLGYGILGLATVMIVHEFGHGILARVEGVEIKSIGVLLVAILPGAFVEPDEEQIQKIKRIPRLRILAAGSFFNLGLALIAFLVFTGITGFAFPATFQDEGIVIASVVPGSPAEGILEEGMILESINGYSISNATNFQEAIETLEAGQEATIVTSGGTFNLRLGQNPNNESAPYIGIRSTSNQIIKEDVAATYGETLPWAWLYLAYVFYWISILNLGVGMFNLLPIKPLDGGLMLEELLKFKLSDNQARPLLFSVSLVLASIVIISIIYGLGRSIMLLL</sequence>
<keyword evidence="2 5" id="KW-0812">Transmembrane</keyword>
<dbReference type="GO" id="GO:0016020">
    <property type="term" value="C:membrane"/>
    <property type="evidence" value="ECO:0007669"/>
    <property type="project" value="InterPro"/>
</dbReference>
<keyword evidence="7" id="KW-0645">Protease</keyword>
<proteinExistence type="predicted"/>
<feature type="transmembrane region" description="Helical" evidence="5">
    <location>
        <begin position="6"/>
        <end position="22"/>
    </location>
</feature>
<evidence type="ECO:0000313" key="8">
    <source>
        <dbReference type="Proteomes" id="UP000681041"/>
    </source>
</evidence>
<evidence type="ECO:0000256" key="2">
    <source>
        <dbReference type="ARBA" id="ARBA00022692"/>
    </source>
</evidence>
<evidence type="ECO:0000313" key="7">
    <source>
        <dbReference type="EMBL" id="QUH23354.1"/>
    </source>
</evidence>
<gene>
    <name evidence="7" type="ORF">HYG87_06060</name>
</gene>
<dbReference type="OrthoDB" id="15212at2157"/>
<keyword evidence="8" id="KW-1185">Reference proteome</keyword>
<feature type="transmembrane region" description="Helical" evidence="5">
    <location>
        <begin position="306"/>
        <end position="330"/>
    </location>
</feature>
<dbReference type="SMART" id="SM00228">
    <property type="entry name" value="PDZ"/>
    <property type="match status" value="1"/>
</dbReference>
<dbReference type="KEGG" id="meme:HYG87_06060"/>